<dbReference type="InterPro" id="IPR051214">
    <property type="entry name" value="GH32_Enzymes"/>
</dbReference>
<dbReference type="Pfam" id="PF00251">
    <property type="entry name" value="Glyco_hydro_32N"/>
    <property type="match status" value="1"/>
</dbReference>
<dbReference type="PROSITE" id="PS00609">
    <property type="entry name" value="GLYCOSYL_HYDROL_F32"/>
    <property type="match status" value="1"/>
</dbReference>
<dbReference type="Proteomes" id="UP000095512">
    <property type="component" value="Unassembled WGS sequence"/>
</dbReference>
<dbReference type="InterPro" id="IPR013189">
    <property type="entry name" value="Glyco_hydro_32_C"/>
</dbReference>
<evidence type="ECO:0000256" key="5">
    <source>
        <dbReference type="RuleBase" id="RU362110"/>
    </source>
</evidence>
<accession>A0A174PI38</accession>
<dbReference type="PANTHER" id="PTHR43101:SF1">
    <property type="entry name" value="BETA-FRUCTOSIDASE"/>
    <property type="match status" value="1"/>
</dbReference>
<evidence type="ECO:0000259" key="7">
    <source>
        <dbReference type="Pfam" id="PF00251"/>
    </source>
</evidence>
<dbReference type="InterPro" id="IPR013148">
    <property type="entry name" value="Glyco_hydro_32_N"/>
</dbReference>
<evidence type="ECO:0000256" key="4">
    <source>
        <dbReference type="ARBA" id="ARBA00023295"/>
    </source>
</evidence>
<dbReference type="EC" id="3.2.1.26" evidence="2"/>
<evidence type="ECO:0000256" key="3">
    <source>
        <dbReference type="ARBA" id="ARBA00022801"/>
    </source>
</evidence>
<name>A0A174PI38_9FIRM</name>
<organism evidence="9 10">
    <name type="scientific">Enterocloster clostridioformis</name>
    <dbReference type="NCBI Taxonomy" id="1531"/>
    <lineage>
        <taxon>Bacteria</taxon>
        <taxon>Bacillati</taxon>
        <taxon>Bacillota</taxon>
        <taxon>Clostridia</taxon>
        <taxon>Lachnospirales</taxon>
        <taxon>Lachnospiraceae</taxon>
        <taxon>Enterocloster</taxon>
    </lineage>
</organism>
<proteinExistence type="inferred from homology"/>
<feature type="region of interest" description="Disordered" evidence="6">
    <location>
        <begin position="431"/>
        <end position="466"/>
    </location>
</feature>
<evidence type="ECO:0000313" key="10">
    <source>
        <dbReference type="Proteomes" id="UP000095512"/>
    </source>
</evidence>
<dbReference type="GO" id="GO:0005975">
    <property type="term" value="P:carbohydrate metabolic process"/>
    <property type="evidence" value="ECO:0007669"/>
    <property type="project" value="InterPro"/>
</dbReference>
<dbReference type="SUPFAM" id="SSF75005">
    <property type="entry name" value="Arabinanase/levansucrase/invertase"/>
    <property type="match status" value="1"/>
</dbReference>
<dbReference type="Gene3D" id="2.60.120.560">
    <property type="entry name" value="Exo-inulinase, domain 1"/>
    <property type="match status" value="1"/>
</dbReference>
<dbReference type="InterPro" id="IPR023296">
    <property type="entry name" value="Glyco_hydro_beta-prop_sf"/>
</dbReference>
<dbReference type="SMART" id="SM00640">
    <property type="entry name" value="Glyco_32"/>
    <property type="match status" value="1"/>
</dbReference>
<evidence type="ECO:0000256" key="2">
    <source>
        <dbReference type="ARBA" id="ARBA00012758"/>
    </source>
</evidence>
<dbReference type="CDD" id="cd18625">
    <property type="entry name" value="GH32_BfrA-like"/>
    <property type="match status" value="1"/>
</dbReference>
<evidence type="ECO:0000259" key="8">
    <source>
        <dbReference type="Pfam" id="PF08244"/>
    </source>
</evidence>
<evidence type="ECO:0000256" key="6">
    <source>
        <dbReference type="SAM" id="MobiDB-lite"/>
    </source>
</evidence>
<dbReference type="PANTHER" id="PTHR43101">
    <property type="entry name" value="BETA-FRUCTOSIDASE"/>
    <property type="match status" value="1"/>
</dbReference>
<protein>
    <recommendedName>
        <fullName evidence="2">beta-fructofuranosidase</fullName>
        <ecNumber evidence="2">3.2.1.26</ecNumber>
    </recommendedName>
</protein>
<dbReference type="InterPro" id="IPR018053">
    <property type="entry name" value="Glyco_hydro_32_AS"/>
</dbReference>
<dbReference type="InterPro" id="IPR001362">
    <property type="entry name" value="Glyco_hydro_32"/>
</dbReference>
<feature type="compositionally biased region" description="Polar residues" evidence="6">
    <location>
        <begin position="435"/>
        <end position="463"/>
    </location>
</feature>
<dbReference type="RefSeq" id="WP_057572434.1">
    <property type="nucleotide sequence ID" value="NZ_CATYWZ010000119.1"/>
</dbReference>
<keyword evidence="4 5" id="KW-0326">Glycosidase</keyword>
<dbReference type="GO" id="GO:0004564">
    <property type="term" value="F:beta-fructofuranosidase activity"/>
    <property type="evidence" value="ECO:0007669"/>
    <property type="project" value="UniProtKB-EC"/>
</dbReference>
<dbReference type="Pfam" id="PF08244">
    <property type="entry name" value="Glyco_hydro_32C"/>
    <property type="match status" value="1"/>
</dbReference>
<dbReference type="Gene3D" id="2.115.10.20">
    <property type="entry name" value="Glycosyl hydrolase domain, family 43"/>
    <property type="match status" value="1"/>
</dbReference>
<dbReference type="AlphaFoldDB" id="A0A174PI38"/>
<sequence length="601" mass="68394">MLEFDSGEYESICIFAEKSDDRDGWICLEGPGGKEQQVHMNDDWYRLVQLALPQNGTYRIRHKGVGLIQMYLSGGPDLMERGIRFLDPDSGDEMELGKWYDTPVREQYHFNPFMNWVNDPNGLCWFKGYYHLFYQSNPFGQEWNDMYWGHAVSRDLLHWTHMPYVLEPQPGLWRDKEHKGGAFSGSAQVEGEQMHLYLTRHHGPQEDGEETREWQTEAVCRDGIHVEKERPCITERPEGASFDFRDPKVQRAEGRDYMVLGSSLDGVPSILLYVREGGKWLFKGPLLQEHEPGIRTFECPDFFELDGKYVAAGAWMCHRDEAGRYQMTRCYTGTFDGGRFKTEYQQWYDFGSNFYAVQSFEHSGRRIAIGWISDFYGEHRVKPGGACGSFSLPRELHMEHGRLFTEPVKECYGLLKDRIFAVSGQSENDGCGQEGNLTGNSTGNSPGNRAGNSTGNSAGNRADNQAAAPEIQGEHIPPVHVPGNSFFVKIKLGDDQDFLVTLAREGNDALYLERKKGVTSLVSTRKEVKEICFPSDVGGVRYVEIFMDRRVAEVYLNHGEAAGTKLFYQDSTEGHLEADFSAGSLNRLEVWTMESIWSHKS</sequence>
<feature type="domain" description="Glycosyl hydrolase family 32 C-terminal" evidence="8">
    <location>
        <begin position="543"/>
        <end position="591"/>
    </location>
</feature>
<reference evidence="9 10" key="1">
    <citation type="submission" date="2015-09" db="EMBL/GenBank/DDBJ databases">
        <authorList>
            <consortium name="Pathogen Informatics"/>
        </authorList>
    </citation>
    <scope>NUCLEOTIDE SEQUENCE [LARGE SCALE GENOMIC DNA]</scope>
    <source>
        <strain evidence="9 10">2789STDY5834865</strain>
    </source>
</reference>
<comment type="similarity">
    <text evidence="1 5">Belongs to the glycosyl hydrolase 32 family.</text>
</comment>
<gene>
    <name evidence="9" type="primary">bfrA</name>
    <name evidence="9" type="ORF">ERS852480_03656</name>
</gene>
<dbReference type="SUPFAM" id="SSF49899">
    <property type="entry name" value="Concanavalin A-like lectins/glucanases"/>
    <property type="match status" value="1"/>
</dbReference>
<dbReference type="InterPro" id="IPR013320">
    <property type="entry name" value="ConA-like_dom_sf"/>
</dbReference>
<keyword evidence="3 5" id="KW-0378">Hydrolase</keyword>
<dbReference type="EMBL" id="CZAB01000040">
    <property type="protein sequence ID" value="CUP59446.1"/>
    <property type="molecule type" value="Genomic_DNA"/>
</dbReference>
<evidence type="ECO:0000313" key="9">
    <source>
        <dbReference type="EMBL" id="CUP59446.1"/>
    </source>
</evidence>
<feature type="domain" description="Glycosyl hydrolase family 32 N-terminal" evidence="7">
    <location>
        <begin position="109"/>
        <end position="407"/>
    </location>
</feature>
<evidence type="ECO:0000256" key="1">
    <source>
        <dbReference type="ARBA" id="ARBA00009902"/>
    </source>
</evidence>